<gene>
    <name evidence="2" type="ORF">RUM44_011441</name>
</gene>
<organism evidence="2 3">
    <name type="scientific">Polyplax serrata</name>
    <name type="common">Common mouse louse</name>
    <dbReference type="NCBI Taxonomy" id="468196"/>
    <lineage>
        <taxon>Eukaryota</taxon>
        <taxon>Metazoa</taxon>
        <taxon>Ecdysozoa</taxon>
        <taxon>Arthropoda</taxon>
        <taxon>Hexapoda</taxon>
        <taxon>Insecta</taxon>
        <taxon>Pterygota</taxon>
        <taxon>Neoptera</taxon>
        <taxon>Paraneoptera</taxon>
        <taxon>Psocodea</taxon>
        <taxon>Troctomorpha</taxon>
        <taxon>Phthiraptera</taxon>
        <taxon>Anoplura</taxon>
        <taxon>Polyplacidae</taxon>
        <taxon>Polyplax</taxon>
    </lineage>
</organism>
<proteinExistence type="predicted"/>
<sequence length="230" mass="25536">MAAKKIHKKTSLSGLQTAYPPSPGYLTETSILILISRDRGKCGGVVLRVEGGSLQKHGPCLMERDLRLRKICPLLQPTHDLRYSILEVRSKPGKDKDCPLIRIDKAIVRKGRLTGRDAMAPSSPQSSENVLGENVRTVFPIQPAAVQPQLQTVQQSSPHAYAQVLPRLSSHGSLLFSLGRWTPTGNRRPHADHPDRKPQHAHESTVRLSFSHRTVRTVKTNVFDCARHSC</sequence>
<name>A0ABR1AQ27_POLSC</name>
<keyword evidence="3" id="KW-1185">Reference proteome</keyword>
<feature type="compositionally biased region" description="Basic and acidic residues" evidence="1">
    <location>
        <begin position="189"/>
        <end position="205"/>
    </location>
</feature>
<evidence type="ECO:0000256" key="1">
    <source>
        <dbReference type="SAM" id="MobiDB-lite"/>
    </source>
</evidence>
<evidence type="ECO:0000313" key="2">
    <source>
        <dbReference type="EMBL" id="KAK6624582.1"/>
    </source>
</evidence>
<evidence type="ECO:0000313" key="3">
    <source>
        <dbReference type="Proteomes" id="UP001359485"/>
    </source>
</evidence>
<protein>
    <submittedName>
        <fullName evidence="2">Uncharacterized protein</fullName>
    </submittedName>
</protein>
<reference evidence="2 3" key="1">
    <citation type="submission" date="2023-09" db="EMBL/GenBank/DDBJ databases">
        <title>Genomes of two closely related lineages of the louse Polyplax serrata with different host specificities.</title>
        <authorList>
            <person name="Martinu J."/>
            <person name="Tarabai H."/>
            <person name="Stefka J."/>
            <person name="Hypsa V."/>
        </authorList>
    </citation>
    <scope>NUCLEOTIDE SEQUENCE [LARGE SCALE GENOMIC DNA]</scope>
    <source>
        <strain evidence="2">98ZLc_SE</strain>
    </source>
</reference>
<comment type="caution">
    <text evidence="2">The sequence shown here is derived from an EMBL/GenBank/DDBJ whole genome shotgun (WGS) entry which is preliminary data.</text>
</comment>
<feature type="region of interest" description="Disordered" evidence="1">
    <location>
        <begin position="180"/>
        <end position="208"/>
    </location>
</feature>
<accession>A0ABR1AQ27</accession>
<dbReference type="Proteomes" id="UP001359485">
    <property type="component" value="Unassembled WGS sequence"/>
</dbReference>
<dbReference type="EMBL" id="JAWJWF010000046">
    <property type="protein sequence ID" value="KAK6624582.1"/>
    <property type="molecule type" value="Genomic_DNA"/>
</dbReference>